<dbReference type="PROSITE" id="PS51913">
    <property type="entry name" value="HTH_HARE"/>
    <property type="match status" value="2"/>
</dbReference>
<protein>
    <submittedName>
        <fullName evidence="3">Restriction system protein</fullName>
    </submittedName>
</protein>
<dbReference type="PANTHER" id="PTHR30015">
    <property type="entry name" value="MRR RESTRICTION SYSTEM PROTEIN"/>
    <property type="match status" value="1"/>
</dbReference>
<dbReference type="SUPFAM" id="SSF52980">
    <property type="entry name" value="Restriction endonuclease-like"/>
    <property type="match status" value="1"/>
</dbReference>
<dbReference type="Gene3D" id="3.40.1350.10">
    <property type="match status" value="1"/>
</dbReference>
<dbReference type="PANTHER" id="PTHR30015:SF7">
    <property type="entry name" value="TYPE IV METHYL-DIRECTED RESTRICTION ENZYME ECOKMRR"/>
    <property type="match status" value="1"/>
</dbReference>
<gene>
    <name evidence="3" type="ORF">SAMN05444368_0184</name>
</gene>
<dbReference type="Proteomes" id="UP000185093">
    <property type="component" value="Unassembled WGS sequence"/>
</dbReference>
<dbReference type="EMBL" id="FSQZ01000001">
    <property type="protein sequence ID" value="SIN62535.1"/>
    <property type="molecule type" value="Genomic_DNA"/>
</dbReference>
<accession>A0ABY1JAS2</accession>
<feature type="domain" description="HTH HARE-type" evidence="2">
    <location>
        <begin position="1"/>
        <end position="74"/>
    </location>
</feature>
<evidence type="ECO:0000256" key="1">
    <source>
        <dbReference type="ARBA" id="ARBA00023163"/>
    </source>
</evidence>
<reference evidence="3 4" key="1">
    <citation type="submission" date="2016-11" db="EMBL/GenBank/DDBJ databases">
        <authorList>
            <person name="Varghese N."/>
            <person name="Submissions S."/>
        </authorList>
    </citation>
    <scope>NUCLEOTIDE SEQUENCE [LARGE SCALE GENOMIC DNA]</scope>
    <source>
        <strain evidence="3 4">DSM 20664</strain>
    </source>
</reference>
<evidence type="ECO:0000313" key="4">
    <source>
        <dbReference type="Proteomes" id="UP000185093"/>
    </source>
</evidence>
<evidence type="ECO:0000313" key="3">
    <source>
        <dbReference type="EMBL" id="SIN62535.1"/>
    </source>
</evidence>
<dbReference type="InterPro" id="IPR011335">
    <property type="entry name" value="Restrct_endonuc-II-like"/>
</dbReference>
<dbReference type="InterPro" id="IPR052906">
    <property type="entry name" value="Type_IV_Methyl-Rstrct_Enzyme"/>
</dbReference>
<organism evidence="3 4">
    <name type="scientific">Acetomicrobium flavidum</name>
    <dbReference type="NCBI Taxonomy" id="49896"/>
    <lineage>
        <taxon>Bacteria</taxon>
        <taxon>Thermotogati</taxon>
        <taxon>Synergistota</taxon>
        <taxon>Synergistia</taxon>
        <taxon>Synergistales</taxon>
        <taxon>Acetomicrobiaceae</taxon>
        <taxon>Acetomicrobium</taxon>
    </lineage>
</organism>
<keyword evidence="4" id="KW-1185">Reference proteome</keyword>
<dbReference type="InterPro" id="IPR011856">
    <property type="entry name" value="tRNA_endonuc-like_dom_sf"/>
</dbReference>
<dbReference type="RefSeq" id="WP_074198999.1">
    <property type="nucleotide sequence ID" value="NZ_FSQZ01000001.1"/>
</dbReference>
<dbReference type="InterPro" id="IPR007759">
    <property type="entry name" value="Asxl_HARE-HTH"/>
</dbReference>
<dbReference type="InterPro" id="IPR007560">
    <property type="entry name" value="Restrct_endonuc_IV_Mrr"/>
</dbReference>
<dbReference type="Pfam" id="PF04471">
    <property type="entry name" value="Mrr_cat"/>
    <property type="match status" value="1"/>
</dbReference>
<sequence>MKLRDAVIQVLQEAGEPLHITEITRRILSKNLWTTRGKTPDRTVGARIYMDIKNKGEQSPFLLTAPQTFGLRTFEKQPTPEEAVTAGQPNSNNRTITYSFTNAAEKVLEDLGNGEPMHYRDITKKALEMRLLATEGKTPEATMYAQIISEIKRYKARGEQPRFIQHGKGYISLSRWSEHGLASQIEQHNKKVRQELRNRLFNMEWDRFEDLIARLLAEMGFEDIEVTNPTRDGGIDVRGTLVVGDVIRTRMAIQVKKWKQNIQAPIIQQVRGSLGAHEQGLIITTSDFSTGARKEAARPDATPVALMSGEQLVLLMVEYGIGVTRVSHDLIELGEDEAITNDTV</sequence>
<evidence type="ECO:0000259" key="2">
    <source>
        <dbReference type="PROSITE" id="PS51913"/>
    </source>
</evidence>
<proteinExistence type="predicted"/>
<feature type="domain" description="HTH HARE-type" evidence="2">
    <location>
        <begin position="98"/>
        <end position="176"/>
    </location>
</feature>
<keyword evidence="1" id="KW-0804">Transcription</keyword>
<dbReference type="Pfam" id="PF05066">
    <property type="entry name" value="HARE-HTH"/>
    <property type="match status" value="2"/>
</dbReference>
<comment type="caution">
    <text evidence="3">The sequence shown here is derived from an EMBL/GenBank/DDBJ whole genome shotgun (WGS) entry which is preliminary data.</text>
</comment>
<name>A0ABY1JAS2_9BACT</name>